<keyword evidence="2 13" id="KW-0547">Nucleotide-binding</keyword>
<evidence type="ECO:0000313" key="18">
    <source>
        <dbReference type="Proteomes" id="UP000005561"/>
    </source>
</evidence>
<evidence type="ECO:0000259" key="15">
    <source>
        <dbReference type="PROSITE" id="PS51198"/>
    </source>
</evidence>
<evidence type="ECO:0000256" key="3">
    <source>
        <dbReference type="ARBA" id="ARBA00022763"/>
    </source>
</evidence>
<comment type="cofactor">
    <cofactor evidence="13">
        <name>Mg(2+)</name>
        <dbReference type="ChEBI" id="CHEBI:18420"/>
    </cofactor>
</comment>
<evidence type="ECO:0000256" key="1">
    <source>
        <dbReference type="ARBA" id="ARBA00022722"/>
    </source>
</evidence>
<dbReference type="EMBL" id="ACCL02000013">
    <property type="protein sequence ID" value="EET60136.1"/>
    <property type="molecule type" value="Genomic_DNA"/>
</dbReference>
<evidence type="ECO:0000256" key="2">
    <source>
        <dbReference type="ARBA" id="ARBA00022741"/>
    </source>
</evidence>
<dbReference type="InterPro" id="IPR014016">
    <property type="entry name" value="UvrD-like_ATP-bd"/>
</dbReference>
<dbReference type="OrthoDB" id="9810135at2"/>
<dbReference type="InterPro" id="IPR011604">
    <property type="entry name" value="PDDEXK-like_dom_sf"/>
</dbReference>
<dbReference type="InterPro" id="IPR038726">
    <property type="entry name" value="PDDEXK_AddAB-type"/>
</dbReference>
<dbReference type="EC" id="5.6.2.4" evidence="13"/>
<dbReference type="GO" id="GO:0033202">
    <property type="term" value="C:DNA helicase complex"/>
    <property type="evidence" value="ECO:0007669"/>
    <property type="project" value="TreeGrafter"/>
</dbReference>
<dbReference type="eggNOG" id="COG1074">
    <property type="taxonomic scope" value="Bacteria"/>
</dbReference>
<feature type="domain" description="UvrD-like helicase C-terminal" evidence="16">
    <location>
        <begin position="509"/>
        <end position="787"/>
    </location>
</feature>
<evidence type="ECO:0000256" key="5">
    <source>
        <dbReference type="ARBA" id="ARBA00022806"/>
    </source>
</evidence>
<accession>C6LH77</accession>
<dbReference type="PROSITE" id="PS51217">
    <property type="entry name" value="UVRD_HELICASE_CTER"/>
    <property type="match status" value="1"/>
</dbReference>
<dbReference type="GO" id="GO:0043138">
    <property type="term" value="F:3'-5' DNA helicase activity"/>
    <property type="evidence" value="ECO:0007669"/>
    <property type="project" value="UniProtKB-UniRule"/>
</dbReference>
<sequence length="1237" mass="140405">MGVKWTEDQRQVIDARGCDLLVSAAAGSGKTAVLVERILSMLTDKEHPRDIDRLLIVTFTNAAAGEMKDRIRVAIEQKIEDCRADGGEEERLLEHLQRQVSLLSNAQITTIHSFCQYVIRNHFHTIDLDPGLHVADEGEQKLLQSDVMDKLVEEAYAENTEEFRYMAECLAPGRDDAALAETALSLYHFSRSFPFPEEWLQECRDAYDLSAEEFDETAWVRQLQQLSTQILEEVRAQIEEALAIAESPDGPYPYCDALEADLQLADALLAEKTYTGRCAAMQQISWTRLSAKKDASVSEEKKQQVKNLRESYKKAVEDLRTEFYSSPAETAAAAMRDCAPVVAGITEFVSRFAARYAAEKVKKNMMDFDDLEHFALQILVTRRDGKLCPTPVAEEFAAHYEEILIDEYQDSNLVQELILTSISKKHSGGHNLFMVGDVKQSIYRFRLARPELFTEKYDSYRTGEPQAAQRRIDLHRNFRSRSQVLTFVNFLFEQIMEKHLGNVEYDDAAALYPGAEFAPGDDDAFRDTEVLLIDAEAEEEKEKPEESARELEAYAVAQRIAGIVGKELVWDNALGAYRRAEYRDIVILLRTIQGWAEPFAKVLTEQDIPAHTGSRTGYFSTTEVQTVLSLLRVIDNPRQDIPLTAVLHSPIVWLSAGELAAIRSAHPQMPFYEACMQEPSLADFFAMLAEFRRMAAYTPIHELLWYIFERTGYAAYAAAMPGGSQRKANLDMLVEKAIAYEQGSYRGLYNFVRYIENLHKYDVDFGEAASGEQENAVRILSIHKSKGLEFPIVFVCGMGKQMNQSDARKSVVLHADLGIGCDRTDPKLRIRSATLLKRFMKRYTVQENLGEELRVLYVALTRAKEKLILTGTVTKLADKLQKWGQVCRREGTVLPFTLRAHASTYWDWLIPSLLRNRCFAPLAEEYGVYQDHSHPLFSREIFCRVTYLPVRELTGAEKQRQKKLYMTREKLLSLSPEAVFDAKAAQQLAENLSFCYAYGGEEKIPAKVSVSELKKYAQFDELEDGELLFEEPAPVPLIPEFLQEKSEVSGAARGTIYHKLMECLDFTLFADTSVQKDTAEMRRFLEAETGRLQRAGHLKAEEAELISEKKLLAFLKHPLAQRMAQAAVRGQLFREQQFVLSVPAGDIRREWQAGGPVLIQGIIDAYFIEDGQIVLVDYKTDFVKFEEASSLYRKYAVQLDYYEIALTRLAHLPVSEKLIYSFCLDCTLDGRSDGAGR</sequence>
<gene>
    <name evidence="13 17" type="primary">addA</name>
    <name evidence="17" type="ORF">BRYFOR_07987</name>
</gene>
<keyword evidence="1 13" id="KW-0540">Nuclease</keyword>
<evidence type="ECO:0000256" key="9">
    <source>
        <dbReference type="ARBA" id="ARBA00023204"/>
    </source>
</evidence>
<dbReference type="Gene3D" id="3.90.320.10">
    <property type="match status" value="1"/>
</dbReference>
<dbReference type="Gene3D" id="3.40.50.300">
    <property type="entry name" value="P-loop containing nucleotide triphosphate hydrolases"/>
    <property type="match status" value="4"/>
</dbReference>
<dbReference type="SUPFAM" id="SSF52540">
    <property type="entry name" value="P-loop containing nucleoside triphosphate hydrolases"/>
    <property type="match status" value="1"/>
</dbReference>
<comment type="catalytic activity">
    <reaction evidence="12 13">
        <text>ATP + H2O = ADP + phosphate + H(+)</text>
        <dbReference type="Rhea" id="RHEA:13065"/>
        <dbReference type="ChEBI" id="CHEBI:15377"/>
        <dbReference type="ChEBI" id="CHEBI:15378"/>
        <dbReference type="ChEBI" id="CHEBI:30616"/>
        <dbReference type="ChEBI" id="CHEBI:43474"/>
        <dbReference type="ChEBI" id="CHEBI:456216"/>
        <dbReference type="EC" id="5.6.2.4"/>
    </reaction>
</comment>
<evidence type="ECO:0000256" key="13">
    <source>
        <dbReference type="HAMAP-Rule" id="MF_01451"/>
    </source>
</evidence>
<evidence type="ECO:0000256" key="11">
    <source>
        <dbReference type="ARBA" id="ARBA00034617"/>
    </source>
</evidence>
<dbReference type="GO" id="GO:0005524">
    <property type="term" value="F:ATP binding"/>
    <property type="evidence" value="ECO:0007669"/>
    <property type="project" value="UniProtKB-UniRule"/>
</dbReference>
<dbReference type="PANTHER" id="PTHR11070:SF48">
    <property type="entry name" value="ATP-DEPENDENT HELICASE_NUCLEASE SUBUNIT A"/>
    <property type="match status" value="1"/>
</dbReference>
<evidence type="ECO:0000256" key="6">
    <source>
        <dbReference type="ARBA" id="ARBA00022839"/>
    </source>
</evidence>
<evidence type="ECO:0000259" key="16">
    <source>
        <dbReference type="PROSITE" id="PS51217"/>
    </source>
</evidence>
<comment type="catalytic activity">
    <reaction evidence="11 13">
        <text>Couples ATP hydrolysis with the unwinding of duplex DNA by translocating in the 3'-5' direction.</text>
        <dbReference type="EC" id="5.6.2.4"/>
    </reaction>
</comment>
<evidence type="ECO:0000256" key="4">
    <source>
        <dbReference type="ARBA" id="ARBA00022801"/>
    </source>
</evidence>
<comment type="function">
    <text evidence="13">The heterodimer acts as both an ATP-dependent DNA helicase and an ATP-dependent, dual-direction single-stranded exonuclease. Recognizes the chi site generating a DNA molecule suitable for the initiation of homologous recombination. The AddA nuclease domain is required for chi fragment generation; this subunit has the helicase and 3' -&gt; 5' nuclease activities.</text>
</comment>
<reference evidence="17" key="1">
    <citation type="submission" date="2009-07" db="EMBL/GenBank/DDBJ databases">
        <authorList>
            <person name="Weinstock G."/>
            <person name="Sodergren E."/>
            <person name="Clifton S."/>
            <person name="Fulton L."/>
            <person name="Fulton B."/>
            <person name="Courtney L."/>
            <person name="Fronick C."/>
            <person name="Harrison M."/>
            <person name="Strong C."/>
            <person name="Farmer C."/>
            <person name="Delahaunty K."/>
            <person name="Markovic C."/>
            <person name="Hall O."/>
            <person name="Minx P."/>
            <person name="Tomlinson C."/>
            <person name="Mitreva M."/>
            <person name="Nelson J."/>
            <person name="Hou S."/>
            <person name="Wollam A."/>
            <person name="Pepin K.H."/>
            <person name="Johnson M."/>
            <person name="Bhonagiri V."/>
            <person name="Nash W.E."/>
            <person name="Warren W."/>
            <person name="Chinwalla A."/>
            <person name="Mardis E.R."/>
            <person name="Wilson R.K."/>
        </authorList>
    </citation>
    <scope>NUCLEOTIDE SEQUENCE [LARGE SCALE GENOMIC DNA]</scope>
    <source>
        <strain evidence="17">DSM 14469</strain>
    </source>
</reference>
<organism evidence="17 18">
    <name type="scientific">Marvinbryantia formatexigens DSM 14469</name>
    <dbReference type="NCBI Taxonomy" id="478749"/>
    <lineage>
        <taxon>Bacteria</taxon>
        <taxon>Bacillati</taxon>
        <taxon>Bacillota</taxon>
        <taxon>Clostridia</taxon>
        <taxon>Lachnospirales</taxon>
        <taxon>Lachnospiraceae</taxon>
        <taxon>Marvinbryantia</taxon>
    </lineage>
</organism>
<dbReference type="GO" id="GO:0005829">
    <property type="term" value="C:cytosol"/>
    <property type="evidence" value="ECO:0007669"/>
    <property type="project" value="TreeGrafter"/>
</dbReference>
<dbReference type="PANTHER" id="PTHR11070">
    <property type="entry name" value="UVRD / RECB / PCRA DNA HELICASE FAMILY MEMBER"/>
    <property type="match status" value="1"/>
</dbReference>
<comment type="similarity">
    <text evidence="13">Belongs to the helicase family. AddA subfamily.</text>
</comment>
<keyword evidence="18" id="KW-1185">Reference proteome</keyword>
<evidence type="ECO:0000256" key="10">
    <source>
        <dbReference type="ARBA" id="ARBA00023235"/>
    </source>
</evidence>
<dbReference type="GO" id="GO:0016887">
    <property type="term" value="F:ATP hydrolysis activity"/>
    <property type="evidence" value="ECO:0007669"/>
    <property type="project" value="RHEA"/>
</dbReference>
<dbReference type="PROSITE" id="PS51198">
    <property type="entry name" value="UVRD_HELICASE_ATP_BIND"/>
    <property type="match status" value="1"/>
</dbReference>
<evidence type="ECO:0000256" key="7">
    <source>
        <dbReference type="ARBA" id="ARBA00022840"/>
    </source>
</evidence>
<evidence type="ECO:0000256" key="8">
    <source>
        <dbReference type="ARBA" id="ARBA00023125"/>
    </source>
</evidence>
<protein>
    <recommendedName>
        <fullName evidence="13">ATP-dependent helicase/nuclease subunit A</fullName>
        <ecNumber evidence="13">3.1.-.-</ecNumber>
        <ecNumber evidence="13">5.6.2.4</ecNumber>
    </recommendedName>
    <alternativeName>
        <fullName evidence="13">ATP-dependent helicase/nuclease AddA</fullName>
    </alternativeName>
    <alternativeName>
        <fullName evidence="13">DNA 3'-5' helicase AddA</fullName>
    </alternativeName>
</protein>
<dbReference type="NCBIfam" id="TIGR02785">
    <property type="entry name" value="addA_Gpos"/>
    <property type="match status" value="1"/>
</dbReference>
<keyword evidence="9 13" id="KW-0234">DNA repair</keyword>
<dbReference type="Pfam" id="PF00580">
    <property type="entry name" value="UvrD-helicase"/>
    <property type="match status" value="1"/>
</dbReference>
<keyword evidence="4 13" id="KW-0378">Hydrolase</keyword>
<dbReference type="Proteomes" id="UP000005561">
    <property type="component" value="Unassembled WGS sequence"/>
</dbReference>
<dbReference type="RefSeq" id="WP_006862773.1">
    <property type="nucleotide sequence ID" value="NZ_ACCL02000013.1"/>
</dbReference>
<dbReference type="AlphaFoldDB" id="C6LH77"/>
<dbReference type="InterPro" id="IPR014017">
    <property type="entry name" value="DNA_helicase_UvrD-like_C"/>
</dbReference>
<dbReference type="GO" id="GO:0000724">
    <property type="term" value="P:double-strand break repair via homologous recombination"/>
    <property type="evidence" value="ECO:0007669"/>
    <property type="project" value="UniProtKB-UniRule"/>
</dbReference>
<dbReference type="InterPro" id="IPR011335">
    <property type="entry name" value="Restrct_endonuc-II-like"/>
</dbReference>
<dbReference type="GO" id="GO:0003690">
    <property type="term" value="F:double-stranded DNA binding"/>
    <property type="evidence" value="ECO:0007669"/>
    <property type="project" value="UniProtKB-UniRule"/>
</dbReference>
<keyword evidence="6 13" id="KW-0269">Exonuclease</keyword>
<evidence type="ECO:0000256" key="14">
    <source>
        <dbReference type="PROSITE-ProRule" id="PRU00560"/>
    </source>
</evidence>
<keyword evidence="8 13" id="KW-0238">DNA-binding</keyword>
<comment type="caution">
    <text evidence="17">The sequence shown here is derived from an EMBL/GenBank/DDBJ whole genome shotgun (WGS) entry which is preliminary data.</text>
</comment>
<dbReference type="InterPro" id="IPR000212">
    <property type="entry name" value="DNA_helicase_UvrD/REP"/>
</dbReference>
<dbReference type="InterPro" id="IPR027417">
    <property type="entry name" value="P-loop_NTPase"/>
</dbReference>
<dbReference type="HAMAP" id="MF_01451">
    <property type="entry name" value="AddA"/>
    <property type="match status" value="1"/>
</dbReference>
<proteinExistence type="inferred from homology"/>
<comment type="subunit">
    <text evidence="13">Heterodimer of AddA and AddB/RexB.</text>
</comment>
<dbReference type="InterPro" id="IPR014152">
    <property type="entry name" value="AddA"/>
</dbReference>
<dbReference type="STRING" id="168384.SAMN05660368_02755"/>
<name>C6LH77_9FIRM</name>
<dbReference type="Pfam" id="PF13361">
    <property type="entry name" value="UvrD_C"/>
    <property type="match status" value="1"/>
</dbReference>
<keyword evidence="5 13" id="KW-0347">Helicase</keyword>
<dbReference type="Pfam" id="PF12705">
    <property type="entry name" value="PDDEXK_1"/>
    <property type="match status" value="1"/>
</dbReference>
<evidence type="ECO:0000313" key="17">
    <source>
        <dbReference type="EMBL" id="EET60136.1"/>
    </source>
</evidence>
<keyword evidence="3 13" id="KW-0227">DNA damage</keyword>
<dbReference type="EC" id="3.1.-.-" evidence="13"/>
<keyword evidence="7 13" id="KW-0067">ATP-binding</keyword>
<evidence type="ECO:0000256" key="12">
    <source>
        <dbReference type="ARBA" id="ARBA00048988"/>
    </source>
</evidence>
<feature type="domain" description="UvrD-like helicase ATP-binding" evidence="15">
    <location>
        <begin position="3"/>
        <end position="481"/>
    </location>
</feature>
<dbReference type="GO" id="GO:0008408">
    <property type="term" value="F:3'-5' exonuclease activity"/>
    <property type="evidence" value="ECO:0007669"/>
    <property type="project" value="UniProtKB-UniRule"/>
</dbReference>
<feature type="binding site" evidence="14">
    <location>
        <begin position="24"/>
        <end position="31"/>
    </location>
    <ligand>
        <name>ATP</name>
        <dbReference type="ChEBI" id="CHEBI:30616"/>
    </ligand>
</feature>
<keyword evidence="10 13" id="KW-0413">Isomerase</keyword>
<dbReference type="SUPFAM" id="SSF52980">
    <property type="entry name" value="Restriction endonuclease-like"/>
    <property type="match status" value="1"/>
</dbReference>